<accession>A0A370G688</accession>
<dbReference type="PANTHER" id="PTHR43479">
    <property type="entry name" value="ACREF/ENVCD OPERON REPRESSOR-RELATED"/>
    <property type="match status" value="1"/>
</dbReference>
<feature type="DNA-binding region" description="H-T-H motif" evidence="3">
    <location>
        <begin position="40"/>
        <end position="59"/>
    </location>
</feature>
<evidence type="ECO:0000256" key="1">
    <source>
        <dbReference type="ARBA" id="ARBA00022491"/>
    </source>
</evidence>
<sequence>MTTSDMVEELFSGENLTDKQKRIIEAAILTFSKNGFSGTSTREIAIKAGVAEGTIFRYYHTKNDLLQTIMDRTLIRLTDFYLDEDDLTNPSDYENNNLKDFVKKLSRNKYQFVKRYTPIIKILLQEFAFQKANWEPYLLGYYTGINREFRNIYLKMQTEGDFTEIEPKVAFRLTLSTIVGYLLMKHILLQEENLEDEDEVEVITNYVINGLLTKIGF</sequence>
<dbReference type="PANTHER" id="PTHR43479:SF11">
    <property type="entry name" value="ACREF_ENVCD OPERON REPRESSOR-RELATED"/>
    <property type="match status" value="1"/>
</dbReference>
<reference evidence="5 6" key="1">
    <citation type="submission" date="2018-07" db="EMBL/GenBank/DDBJ databases">
        <title>Genomic Encyclopedia of Type Strains, Phase IV (KMG-IV): sequencing the most valuable type-strain genomes for metagenomic binning, comparative biology and taxonomic classification.</title>
        <authorList>
            <person name="Goeker M."/>
        </authorList>
    </citation>
    <scope>NUCLEOTIDE SEQUENCE [LARGE SCALE GENOMIC DNA]</scope>
    <source>
        <strain evidence="5 6">DSM 25281</strain>
    </source>
</reference>
<dbReference type="Gene3D" id="1.10.357.10">
    <property type="entry name" value="Tetracycline Repressor, domain 2"/>
    <property type="match status" value="1"/>
</dbReference>
<evidence type="ECO:0000313" key="6">
    <source>
        <dbReference type="Proteomes" id="UP000255326"/>
    </source>
</evidence>
<dbReference type="Pfam" id="PF00440">
    <property type="entry name" value="TetR_N"/>
    <property type="match status" value="1"/>
</dbReference>
<dbReference type="RefSeq" id="WP_114747145.1">
    <property type="nucleotide sequence ID" value="NZ_QQAY01000021.1"/>
</dbReference>
<dbReference type="PROSITE" id="PS50977">
    <property type="entry name" value="HTH_TETR_2"/>
    <property type="match status" value="1"/>
</dbReference>
<evidence type="ECO:0000256" key="3">
    <source>
        <dbReference type="PROSITE-ProRule" id="PRU00335"/>
    </source>
</evidence>
<dbReference type="OrthoDB" id="9780824at2"/>
<dbReference type="InterPro" id="IPR009057">
    <property type="entry name" value="Homeodomain-like_sf"/>
</dbReference>
<evidence type="ECO:0000313" key="5">
    <source>
        <dbReference type="EMBL" id="RDI37553.1"/>
    </source>
</evidence>
<keyword evidence="1" id="KW-0678">Repressor</keyword>
<comment type="caution">
    <text evidence="5">The sequence shown here is derived from an EMBL/GenBank/DDBJ whole genome shotgun (WGS) entry which is preliminary data.</text>
</comment>
<keyword evidence="2 3" id="KW-0238">DNA-binding</keyword>
<dbReference type="AlphaFoldDB" id="A0A370G688"/>
<protein>
    <submittedName>
        <fullName evidence="5">TetR family transcriptional regulator</fullName>
    </submittedName>
</protein>
<name>A0A370G688_9BACI</name>
<dbReference type="InterPro" id="IPR050624">
    <property type="entry name" value="HTH-type_Tx_Regulator"/>
</dbReference>
<keyword evidence="6" id="KW-1185">Reference proteome</keyword>
<evidence type="ECO:0000259" key="4">
    <source>
        <dbReference type="PROSITE" id="PS50977"/>
    </source>
</evidence>
<dbReference type="EMBL" id="QQAY01000021">
    <property type="protein sequence ID" value="RDI37553.1"/>
    <property type="molecule type" value="Genomic_DNA"/>
</dbReference>
<dbReference type="GO" id="GO:0003677">
    <property type="term" value="F:DNA binding"/>
    <property type="evidence" value="ECO:0007669"/>
    <property type="project" value="UniProtKB-UniRule"/>
</dbReference>
<dbReference type="PRINTS" id="PR00455">
    <property type="entry name" value="HTHTETR"/>
</dbReference>
<feature type="domain" description="HTH tetR-type" evidence="4">
    <location>
        <begin position="17"/>
        <end position="77"/>
    </location>
</feature>
<dbReference type="Proteomes" id="UP000255326">
    <property type="component" value="Unassembled WGS sequence"/>
</dbReference>
<dbReference type="SUPFAM" id="SSF46689">
    <property type="entry name" value="Homeodomain-like"/>
    <property type="match status" value="1"/>
</dbReference>
<dbReference type="InterPro" id="IPR001647">
    <property type="entry name" value="HTH_TetR"/>
</dbReference>
<evidence type="ECO:0000256" key="2">
    <source>
        <dbReference type="ARBA" id="ARBA00023125"/>
    </source>
</evidence>
<organism evidence="5 6">
    <name type="scientific">Falsibacillus pallidus</name>
    <dbReference type="NCBI Taxonomy" id="493781"/>
    <lineage>
        <taxon>Bacteria</taxon>
        <taxon>Bacillati</taxon>
        <taxon>Bacillota</taxon>
        <taxon>Bacilli</taxon>
        <taxon>Bacillales</taxon>
        <taxon>Bacillaceae</taxon>
        <taxon>Falsibacillus</taxon>
    </lineage>
</organism>
<proteinExistence type="predicted"/>
<dbReference type="SUPFAM" id="SSF48498">
    <property type="entry name" value="Tetracyclin repressor-like, C-terminal domain"/>
    <property type="match status" value="1"/>
</dbReference>
<dbReference type="Gene3D" id="1.10.10.60">
    <property type="entry name" value="Homeodomain-like"/>
    <property type="match status" value="1"/>
</dbReference>
<dbReference type="InterPro" id="IPR036271">
    <property type="entry name" value="Tet_transcr_reg_TetR-rel_C_sf"/>
</dbReference>
<gene>
    <name evidence="5" type="ORF">DFR59_12150</name>
</gene>